<protein>
    <submittedName>
        <fullName evidence="1">Uncharacterized protein</fullName>
    </submittedName>
</protein>
<reference evidence="1 2" key="1">
    <citation type="submission" date="2017-01" db="EMBL/GenBank/DDBJ databases">
        <authorList>
            <person name="Mah S.A."/>
            <person name="Swanson W.J."/>
            <person name="Moy G.W."/>
            <person name="Vacquier V.D."/>
        </authorList>
    </citation>
    <scope>NUCLEOTIDE SEQUENCE [LARGE SCALE GENOMIC DNA]</scope>
    <source>
        <strain evidence="1 2">GSMNP</strain>
    </source>
</reference>
<dbReference type="Proteomes" id="UP000187283">
    <property type="component" value="Unassembled WGS sequence"/>
</dbReference>
<name>A0A1R1XI30_9FUNG</name>
<proteinExistence type="predicted"/>
<evidence type="ECO:0000313" key="1">
    <source>
        <dbReference type="EMBL" id="OMJ14266.1"/>
    </source>
</evidence>
<keyword evidence="2" id="KW-1185">Reference proteome</keyword>
<gene>
    <name evidence="1" type="ORF">AYI70_g7996</name>
</gene>
<dbReference type="AlphaFoldDB" id="A0A1R1XI30"/>
<organism evidence="1 2">
    <name type="scientific">Smittium culicis</name>
    <dbReference type="NCBI Taxonomy" id="133412"/>
    <lineage>
        <taxon>Eukaryota</taxon>
        <taxon>Fungi</taxon>
        <taxon>Fungi incertae sedis</taxon>
        <taxon>Zoopagomycota</taxon>
        <taxon>Kickxellomycotina</taxon>
        <taxon>Harpellomycetes</taxon>
        <taxon>Harpellales</taxon>
        <taxon>Legeriomycetaceae</taxon>
        <taxon>Smittium</taxon>
    </lineage>
</organism>
<dbReference type="EMBL" id="LSSN01003136">
    <property type="protein sequence ID" value="OMJ14266.1"/>
    <property type="molecule type" value="Genomic_DNA"/>
</dbReference>
<dbReference type="OrthoDB" id="5618702at2759"/>
<comment type="caution">
    <text evidence="1">The sequence shown here is derived from an EMBL/GenBank/DDBJ whole genome shotgun (WGS) entry which is preliminary data.</text>
</comment>
<accession>A0A1R1XI30</accession>
<sequence length="202" mass="22932">MSSVNIGLNGDSMNYETHKLLKLFESDDSELSDIIFFDNLRSNHKLKDQKSISKKSNRPLFLTLTDTHILRFELEADFGISFDEIVSSIVLKSSKIVPALLMPARLPKLIRDLKAGSLPGYFVYCMLAALSKFSWKIRGSKEIANEEKYASIASLLLRENSFSPDPYYAWANIIFSLYIYGSNKPSLGIEYTGNTFFFTLLQ</sequence>
<evidence type="ECO:0000313" key="2">
    <source>
        <dbReference type="Proteomes" id="UP000187283"/>
    </source>
</evidence>